<evidence type="ECO:0000256" key="5">
    <source>
        <dbReference type="PIRSR" id="PIRSR601344-1"/>
    </source>
</evidence>
<evidence type="ECO:0000256" key="1">
    <source>
        <dbReference type="ARBA" id="ARBA00004229"/>
    </source>
</evidence>
<keyword evidence="6" id="KW-0812">Transmembrane</keyword>
<comment type="subcellular location">
    <subcellularLocation>
        <location evidence="1">Plastid</location>
        <location evidence="1">Chloroplast</location>
    </subcellularLocation>
</comment>
<protein>
    <submittedName>
        <fullName evidence="7">Uncharacterized protein</fullName>
    </submittedName>
</protein>
<evidence type="ECO:0000256" key="3">
    <source>
        <dbReference type="ARBA" id="ARBA00022531"/>
    </source>
</evidence>
<gene>
    <name evidence="7" type="ORF">CBRE1094_LOCUS36319</name>
</gene>
<feature type="binding site" description="axial binding residue" evidence="5">
    <location>
        <position position="81"/>
    </location>
    <ligand>
        <name>chlorophyll b</name>
        <dbReference type="ChEBI" id="CHEBI:61721"/>
        <label>1</label>
    </ligand>
    <ligandPart>
        <name>Mg</name>
        <dbReference type="ChEBI" id="CHEBI:25107"/>
    </ligandPart>
</feature>
<sequence>MAAMMAGPLTLSFAPSATLAPRSTAVRAATPMMAKSEALPFLEAPVHCDGTYSGDVGFDPFNFGGLYNIKWMREAEIKHGRVCMLAFLGYVAVDAGIRMPYAPAVSSLAAHDVTVKGGQMLLLLFVVGAFEALSYSAIAEMMSGETDREPGDYGIDWKFCKKGDTATQAKYRLAEITHCRAAMIGFSGLVTQAALTEGPFPYNVLP</sequence>
<evidence type="ECO:0000256" key="2">
    <source>
        <dbReference type="ARBA" id="ARBA00022528"/>
    </source>
</evidence>
<dbReference type="InterPro" id="IPR022796">
    <property type="entry name" value="Chloroa_b-bind"/>
</dbReference>
<keyword evidence="3" id="KW-0602">Photosynthesis</keyword>
<keyword evidence="6" id="KW-1133">Transmembrane helix</keyword>
<evidence type="ECO:0000256" key="4">
    <source>
        <dbReference type="ARBA" id="ARBA00022640"/>
    </source>
</evidence>
<dbReference type="Gene3D" id="1.10.3460.10">
    <property type="entry name" value="Chlorophyll a/b binding protein domain"/>
    <property type="match status" value="1"/>
</dbReference>
<evidence type="ECO:0000256" key="6">
    <source>
        <dbReference type="SAM" id="Phobius"/>
    </source>
</evidence>
<dbReference type="SUPFAM" id="SSF103511">
    <property type="entry name" value="Chlorophyll a-b binding protein"/>
    <property type="match status" value="1"/>
</dbReference>
<keyword evidence="4" id="KW-0934">Plastid</keyword>
<dbReference type="PANTHER" id="PTHR21649">
    <property type="entry name" value="CHLOROPHYLL A/B BINDING PROTEIN"/>
    <property type="match status" value="1"/>
</dbReference>
<feature type="binding site" evidence="5">
    <location>
        <position position="175"/>
    </location>
    <ligand>
        <name>chlorophyll a</name>
        <dbReference type="ChEBI" id="CHEBI:58416"/>
        <label>1</label>
    </ligand>
</feature>
<dbReference type="GO" id="GO:0009765">
    <property type="term" value="P:photosynthesis, light harvesting"/>
    <property type="evidence" value="ECO:0007669"/>
    <property type="project" value="InterPro"/>
</dbReference>
<dbReference type="EMBL" id="HBGU01066619">
    <property type="protein sequence ID" value="CAD9526332.1"/>
    <property type="molecule type" value="Transcribed_RNA"/>
</dbReference>
<dbReference type="Pfam" id="PF00504">
    <property type="entry name" value="Chloroa_b-bind"/>
    <property type="match status" value="1"/>
</dbReference>
<keyword evidence="2" id="KW-0150">Chloroplast</keyword>
<feature type="binding site" evidence="5">
    <location>
        <position position="140"/>
    </location>
    <ligand>
        <name>chlorophyll a</name>
        <dbReference type="ChEBI" id="CHEBI:58416"/>
        <label>3</label>
    </ligand>
</feature>
<reference evidence="7" key="1">
    <citation type="submission" date="2021-01" db="EMBL/GenBank/DDBJ databases">
        <authorList>
            <person name="Corre E."/>
            <person name="Pelletier E."/>
            <person name="Niang G."/>
            <person name="Scheremetjew M."/>
            <person name="Finn R."/>
            <person name="Kale V."/>
            <person name="Holt S."/>
            <person name="Cochrane G."/>
            <person name="Meng A."/>
            <person name="Brown T."/>
            <person name="Cohen L."/>
        </authorList>
    </citation>
    <scope>NUCLEOTIDE SEQUENCE</scope>
    <source>
        <strain evidence="7">UTEX LB 985</strain>
    </source>
</reference>
<dbReference type="InterPro" id="IPR001344">
    <property type="entry name" value="Chloro_AB-bd_pln"/>
</dbReference>
<keyword evidence="6" id="KW-0472">Membrane</keyword>
<feature type="binding site" evidence="5">
    <location>
        <position position="180"/>
    </location>
    <ligand>
        <name>chlorophyll a</name>
        <dbReference type="ChEBI" id="CHEBI:58416"/>
        <label>1</label>
    </ligand>
</feature>
<accession>A0A7S2IRM1</accession>
<feature type="binding site" evidence="5">
    <location>
        <position position="192"/>
    </location>
    <ligand>
        <name>chlorophyll a</name>
        <dbReference type="ChEBI" id="CHEBI:58416"/>
        <label>1</label>
    </ligand>
</feature>
<dbReference type="AlphaFoldDB" id="A0A7S2IRM1"/>
<dbReference type="GO" id="GO:0016020">
    <property type="term" value="C:membrane"/>
    <property type="evidence" value="ECO:0007669"/>
    <property type="project" value="InterPro"/>
</dbReference>
<feature type="binding site" evidence="5">
    <location>
        <position position="79"/>
    </location>
    <ligand>
        <name>chlorophyll a</name>
        <dbReference type="ChEBI" id="CHEBI:58416"/>
        <label>1</label>
    </ligand>
</feature>
<organism evidence="7">
    <name type="scientific">Haptolina brevifila</name>
    <dbReference type="NCBI Taxonomy" id="156173"/>
    <lineage>
        <taxon>Eukaryota</taxon>
        <taxon>Haptista</taxon>
        <taxon>Haptophyta</taxon>
        <taxon>Prymnesiophyceae</taxon>
        <taxon>Prymnesiales</taxon>
        <taxon>Prymnesiaceae</taxon>
        <taxon>Haptolina</taxon>
    </lineage>
</organism>
<keyword evidence="5" id="KW-0157">Chromophore</keyword>
<evidence type="ECO:0000313" key="7">
    <source>
        <dbReference type="EMBL" id="CAD9526332.1"/>
    </source>
</evidence>
<feature type="binding site" evidence="5">
    <location>
        <position position="76"/>
    </location>
    <ligand>
        <name>chlorophyll a</name>
        <dbReference type="ChEBI" id="CHEBI:58416"/>
        <label>1</label>
    </ligand>
</feature>
<dbReference type="GO" id="GO:0009507">
    <property type="term" value="C:chloroplast"/>
    <property type="evidence" value="ECO:0007669"/>
    <property type="project" value="UniProtKB-SubCell"/>
</dbReference>
<feature type="transmembrane region" description="Helical" evidence="6">
    <location>
        <begin position="120"/>
        <end position="138"/>
    </location>
</feature>
<name>A0A7S2IRM1_9EUKA</name>
<keyword evidence="5" id="KW-0148">Chlorophyll</keyword>
<proteinExistence type="predicted"/>
<dbReference type="GO" id="GO:0016168">
    <property type="term" value="F:chlorophyll binding"/>
    <property type="evidence" value="ECO:0007669"/>
    <property type="project" value="UniProtKB-KW"/>
</dbReference>